<sequence length="189" mass="20544">MIPDPESGGINESLYDVQFSDPDGVLVDRSSASPADLAQVTRIMTALVALRDAEESLAEASSRYMLLNRTDMRALHFLIVSQNLDEPVTPGALASHLGISTASTTKLLDRLERGGHVVREPHPTDRRALIIRITPETRAAAMETVGRQQARRFNAAARLSPGDREVVIGFLEDMAKELSVEGISWADPG</sequence>
<dbReference type="Gene3D" id="1.10.10.10">
    <property type="entry name" value="Winged helix-like DNA-binding domain superfamily/Winged helix DNA-binding domain"/>
    <property type="match status" value="1"/>
</dbReference>
<proteinExistence type="predicted"/>
<dbReference type="SMART" id="SM00347">
    <property type="entry name" value="HTH_MARR"/>
    <property type="match status" value="1"/>
</dbReference>
<dbReference type="GO" id="GO:0003700">
    <property type="term" value="F:DNA-binding transcription factor activity"/>
    <property type="evidence" value="ECO:0007669"/>
    <property type="project" value="InterPro"/>
</dbReference>
<protein>
    <submittedName>
        <fullName evidence="2">DNA-binding transcriptional regulator, MarR family</fullName>
    </submittedName>
</protein>
<reference evidence="2 3" key="1">
    <citation type="submission" date="2016-11" db="EMBL/GenBank/DDBJ databases">
        <authorList>
            <person name="Jaros S."/>
            <person name="Januszkiewicz K."/>
            <person name="Wedrychowicz H."/>
        </authorList>
    </citation>
    <scope>NUCLEOTIDE SEQUENCE [LARGE SCALE GENOMIC DNA]</scope>
    <source>
        <strain evidence="2 3">DSM 12906</strain>
    </source>
</reference>
<dbReference type="InterPro" id="IPR036390">
    <property type="entry name" value="WH_DNA-bd_sf"/>
</dbReference>
<evidence type="ECO:0000313" key="3">
    <source>
        <dbReference type="Proteomes" id="UP000184512"/>
    </source>
</evidence>
<accession>A0A1M6JXR0</accession>
<dbReference type="PANTHER" id="PTHR33164">
    <property type="entry name" value="TRANSCRIPTIONAL REGULATOR, MARR FAMILY"/>
    <property type="match status" value="1"/>
</dbReference>
<dbReference type="AlphaFoldDB" id="A0A1M6JXR0"/>
<dbReference type="STRING" id="1123357.SAMN02745244_02681"/>
<feature type="domain" description="HTH marR-type" evidence="1">
    <location>
        <begin position="40"/>
        <end position="176"/>
    </location>
</feature>
<dbReference type="PANTHER" id="PTHR33164:SF43">
    <property type="entry name" value="HTH-TYPE TRANSCRIPTIONAL REPRESSOR YETL"/>
    <property type="match status" value="1"/>
</dbReference>
<dbReference type="InterPro" id="IPR011991">
    <property type="entry name" value="ArsR-like_HTH"/>
</dbReference>
<dbReference type="InterPro" id="IPR000835">
    <property type="entry name" value="HTH_MarR-typ"/>
</dbReference>
<dbReference type="InterPro" id="IPR039422">
    <property type="entry name" value="MarR/SlyA-like"/>
</dbReference>
<dbReference type="GO" id="GO:0003677">
    <property type="term" value="F:DNA binding"/>
    <property type="evidence" value="ECO:0007669"/>
    <property type="project" value="UniProtKB-KW"/>
</dbReference>
<gene>
    <name evidence="2" type="ORF">SAMN02745244_02681</name>
</gene>
<dbReference type="Proteomes" id="UP000184512">
    <property type="component" value="Unassembled WGS sequence"/>
</dbReference>
<dbReference type="RefSeq" id="WP_073189131.1">
    <property type="nucleotide sequence ID" value="NZ_FQZG01000054.1"/>
</dbReference>
<evidence type="ECO:0000313" key="2">
    <source>
        <dbReference type="EMBL" id="SHJ51504.1"/>
    </source>
</evidence>
<dbReference type="InterPro" id="IPR036388">
    <property type="entry name" value="WH-like_DNA-bd_sf"/>
</dbReference>
<dbReference type="SUPFAM" id="SSF46785">
    <property type="entry name" value="Winged helix' DNA-binding domain"/>
    <property type="match status" value="1"/>
</dbReference>
<dbReference type="EMBL" id="FQZG01000054">
    <property type="protein sequence ID" value="SHJ51504.1"/>
    <property type="molecule type" value="Genomic_DNA"/>
</dbReference>
<dbReference type="GO" id="GO:0006950">
    <property type="term" value="P:response to stress"/>
    <property type="evidence" value="ECO:0007669"/>
    <property type="project" value="TreeGrafter"/>
</dbReference>
<dbReference type="Pfam" id="PF12802">
    <property type="entry name" value="MarR_2"/>
    <property type="match status" value="1"/>
</dbReference>
<name>A0A1M6JXR0_9ACTN</name>
<dbReference type="OrthoDB" id="162531at2"/>
<dbReference type="PROSITE" id="PS50995">
    <property type="entry name" value="HTH_MARR_2"/>
    <property type="match status" value="1"/>
</dbReference>
<dbReference type="PRINTS" id="PR00598">
    <property type="entry name" value="HTHMARR"/>
</dbReference>
<keyword evidence="2" id="KW-0238">DNA-binding</keyword>
<evidence type="ECO:0000259" key="1">
    <source>
        <dbReference type="PROSITE" id="PS50995"/>
    </source>
</evidence>
<organism evidence="2 3">
    <name type="scientific">Tessaracoccus bendigoensis DSM 12906</name>
    <dbReference type="NCBI Taxonomy" id="1123357"/>
    <lineage>
        <taxon>Bacteria</taxon>
        <taxon>Bacillati</taxon>
        <taxon>Actinomycetota</taxon>
        <taxon>Actinomycetes</taxon>
        <taxon>Propionibacteriales</taxon>
        <taxon>Propionibacteriaceae</taxon>
        <taxon>Tessaracoccus</taxon>
    </lineage>
</organism>
<dbReference type="CDD" id="cd00090">
    <property type="entry name" value="HTH_ARSR"/>
    <property type="match status" value="1"/>
</dbReference>
<keyword evidence="3" id="KW-1185">Reference proteome</keyword>